<dbReference type="Pfam" id="PF00395">
    <property type="entry name" value="SLH"/>
    <property type="match status" value="2"/>
</dbReference>
<dbReference type="Proteomes" id="UP000184052">
    <property type="component" value="Unassembled WGS sequence"/>
</dbReference>
<feature type="chain" id="PRO_5013314107" evidence="1">
    <location>
        <begin position="24"/>
        <end position="500"/>
    </location>
</feature>
<dbReference type="OrthoDB" id="2985276at2"/>
<evidence type="ECO:0000259" key="2">
    <source>
        <dbReference type="PROSITE" id="PS51272"/>
    </source>
</evidence>
<evidence type="ECO:0000256" key="1">
    <source>
        <dbReference type="SAM" id="SignalP"/>
    </source>
</evidence>
<keyword evidence="4" id="KW-1185">Reference proteome</keyword>
<sequence length="500" mass="57408">MKKVLLVLLALIMVLSMMTTAVAIPGNGNIPPGQAKQMIKAGMFDDIASVEDWAGDAIYFIAEKGIIKGDGYGNFLPNKPVTHGEVVTMLIRMLDLEPEVDMDADLPEWIDEEDAASWMYGYLAMADEFFGEYSGFRAMMNPNTPVKRMEIAQYIKWIIDNEEDFSAEISDDLDSMFVDADEVDPDYVEAVKLMKHTGLMIGYNNKMQPQKPVTRAQFTLIMQRLFVDFDFDFDWMDNDKTEKYTTGILTDIDESDSTTLEAIELDDEIDFDSFDEDLEIEIDNNCCKDADDEIDLEDFIDDKEKYEGLEVAVFEEDDVVVKIKIFYDELEGTIDVDETQDEEYAYLIEDEDSDKYDFDENIEICINGESLSEEDFDDFTFYDVDDLEYKVEARLLGNGDLIELCITAEYEFVLLDYEIDENGSGDEDDELEKIIVYIDDKNIDKEKDKKIDFELTIDCEISPDFDDIDDLKDVLDDLIDDEESVKFKVDGEGEIIKLEL</sequence>
<dbReference type="STRING" id="1121476.SAMN02745751_02536"/>
<accession>A0A1M6J7N7</accession>
<dbReference type="InterPro" id="IPR001119">
    <property type="entry name" value="SLH_dom"/>
</dbReference>
<proteinExistence type="predicted"/>
<protein>
    <submittedName>
        <fullName evidence="3">S-layer homology domain-containing protein</fullName>
    </submittedName>
</protein>
<organism evidence="3 4">
    <name type="scientific">Dethiosulfatibacter aminovorans DSM 17477</name>
    <dbReference type="NCBI Taxonomy" id="1121476"/>
    <lineage>
        <taxon>Bacteria</taxon>
        <taxon>Bacillati</taxon>
        <taxon>Bacillota</taxon>
        <taxon>Tissierellia</taxon>
        <taxon>Dethiosulfatibacter</taxon>
    </lineage>
</organism>
<evidence type="ECO:0000313" key="4">
    <source>
        <dbReference type="Proteomes" id="UP000184052"/>
    </source>
</evidence>
<dbReference type="PROSITE" id="PS51272">
    <property type="entry name" value="SLH"/>
    <property type="match status" value="2"/>
</dbReference>
<evidence type="ECO:0000313" key="3">
    <source>
        <dbReference type="EMBL" id="SHJ42723.1"/>
    </source>
</evidence>
<dbReference type="EMBL" id="FQZL01000020">
    <property type="protein sequence ID" value="SHJ42723.1"/>
    <property type="molecule type" value="Genomic_DNA"/>
</dbReference>
<feature type="domain" description="SLH" evidence="2">
    <location>
        <begin position="41"/>
        <end position="104"/>
    </location>
</feature>
<feature type="signal peptide" evidence="1">
    <location>
        <begin position="1"/>
        <end position="23"/>
    </location>
</feature>
<feature type="domain" description="SLH" evidence="2">
    <location>
        <begin position="174"/>
        <end position="236"/>
    </location>
</feature>
<reference evidence="3 4" key="1">
    <citation type="submission" date="2016-11" db="EMBL/GenBank/DDBJ databases">
        <authorList>
            <person name="Jaros S."/>
            <person name="Januszkiewicz K."/>
            <person name="Wedrychowicz H."/>
        </authorList>
    </citation>
    <scope>NUCLEOTIDE SEQUENCE [LARGE SCALE GENOMIC DNA]</scope>
    <source>
        <strain evidence="3 4">DSM 17477</strain>
    </source>
</reference>
<gene>
    <name evidence="3" type="ORF">SAMN02745751_02536</name>
</gene>
<name>A0A1M6J7N7_9FIRM</name>
<dbReference type="RefSeq" id="WP_094762916.1">
    <property type="nucleotide sequence ID" value="NZ_FQZL01000020.1"/>
</dbReference>
<dbReference type="AlphaFoldDB" id="A0A1M6J7N7"/>
<keyword evidence="1" id="KW-0732">Signal</keyword>